<gene>
    <name evidence="4" type="ORF">A3A20_00020</name>
</gene>
<evidence type="ECO:0000313" key="4">
    <source>
        <dbReference type="EMBL" id="OGM90861.1"/>
    </source>
</evidence>
<keyword evidence="3" id="KW-0378">Hydrolase</keyword>
<name>A0A1F8DQF9_9BACT</name>
<dbReference type="EMBL" id="MGIR01000006">
    <property type="protein sequence ID" value="OGM90861.1"/>
    <property type="molecule type" value="Genomic_DNA"/>
</dbReference>
<dbReference type="Pfam" id="PF00227">
    <property type="entry name" value="Proteasome"/>
    <property type="match status" value="1"/>
</dbReference>
<dbReference type="GO" id="GO:0008233">
    <property type="term" value="F:peptidase activity"/>
    <property type="evidence" value="ECO:0007669"/>
    <property type="project" value="UniProtKB-KW"/>
</dbReference>
<dbReference type="InterPro" id="IPR023333">
    <property type="entry name" value="Proteasome_suB-type"/>
</dbReference>
<comment type="caution">
    <text evidence="4">The sequence shown here is derived from an EMBL/GenBank/DDBJ whole genome shotgun (WGS) entry which is preliminary data.</text>
</comment>
<keyword evidence="2" id="KW-0645">Protease</keyword>
<keyword evidence="1" id="KW-0963">Cytoplasm</keyword>
<accession>A0A1F8DQF9</accession>
<dbReference type="PANTHER" id="PTHR32194">
    <property type="entry name" value="METALLOPROTEASE TLDD"/>
    <property type="match status" value="1"/>
</dbReference>
<evidence type="ECO:0000256" key="2">
    <source>
        <dbReference type="ARBA" id="ARBA00022670"/>
    </source>
</evidence>
<sequence>MKKFASEEFRERIETRLGKVLRPQTHKNARRSNTVILALKYRDGVILAADRRTTTGDHVYSDTSNKITKLSPFSAVGHSGTCAAINWIMEIYKLELDALRAKAQEEIPLANQVRLFSNIVSIVSSILPDDFYSYFLMVGFDEIKKRTAIIEIDWYLGDKFPHKSFGAIGSGSPEALGVLKDWFLTEQRTIQETDEKQALRVTLKALKAAAGEVHVSPPELSPPNIVIFTDKDCHSLSEDEVEKLFGELKFGRRRK</sequence>
<dbReference type="AlphaFoldDB" id="A0A1F8DQF9"/>
<evidence type="ECO:0000313" key="5">
    <source>
        <dbReference type="Proteomes" id="UP000178946"/>
    </source>
</evidence>
<dbReference type="GO" id="GO:0051603">
    <property type="term" value="P:proteolysis involved in protein catabolic process"/>
    <property type="evidence" value="ECO:0007669"/>
    <property type="project" value="InterPro"/>
</dbReference>
<dbReference type="PANTHER" id="PTHR32194:SF0">
    <property type="entry name" value="ATP-DEPENDENT PROTEASE SUBUNIT HSLV"/>
    <property type="match status" value="1"/>
</dbReference>
<evidence type="ECO:0000256" key="3">
    <source>
        <dbReference type="ARBA" id="ARBA00022801"/>
    </source>
</evidence>
<organism evidence="4 5">
    <name type="scientific">Candidatus Wolfebacteria bacterium RIFCSPLOWO2_01_FULL_45_19</name>
    <dbReference type="NCBI Taxonomy" id="1802557"/>
    <lineage>
        <taxon>Bacteria</taxon>
        <taxon>Candidatus Wolfeibacteriota</taxon>
    </lineage>
</organism>
<evidence type="ECO:0000256" key="1">
    <source>
        <dbReference type="ARBA" id="ARBA00022490"/>
    </source>
</evidence>
<dbReference type="GO" id="GO:0005839">
    <property type="term" value="C:proteasome core complex"/>
    <property type="evidence" value="ECO:0007669"/>
    <property type="project" value="InterPro"/>
</dbReference>
<dbReference type="Proteomes" id="UP000178946">
    <property type="component" value="Unassembled WGS sequence"/>
</dbReference>
<protein>
    <recommendedName>
        <fullName evidence="6">Proteasome endopeptidase complex</fullName>
    </recommendedName>
</protein>
<dbReference type="InterPro" id="IPR029055">
    <property type="entry name" value="Ntn_hydrolases_N"/>
</dbReference>
<dbReference type="InterPro" id="IPR001353">
    <property type="entry name" value="Proteasome_sua/b"/>
</dbReference>
<dbReference type="GO" id="GO:0005737">
    <property type="term" value="C:cytoplasm"/>
    <property type="evidence" value="ECO:0007669"/>
    <property type="project" value="TreeGrafter"/>
</dbReference>
<dbReference type="Gene3D" id="3.60.20.10">
    <property type="entry name" value="Glutamine Phosphoribosylpyrophosphate, subunit 1, domain 1"/>
    <property type="match status" value="1"/>
</dbReference>
<evidence type="ECO:0008006" key="6">
    <source>
        <dbReference type="Google" id="ProtNLM"/>
    </source>
</evidence>
<reference evidence="4 5" key="1">
    <citation type="journal article" date="2016" name="Nat. Commun.">
        <title>Thousands of microbial genomes shed light on interconnected biogeochemical processes in an aquifer system.</title>
        <authorList>
            <person name="Anantharaman K."/>
            <person name="Brown C.T."/>
            <person name="Hug L.A."/>
            <person name="Sharon I."/>
            <person name="Castelle C.J."/>
            <person name="Probst A.J."/>
            <person name="Thomas B.C."/>
            <person name="Singh A."/>
            <person name="Wilkins M.J."/>
            <person name="Karaoz U."/>
            <person name="Brodie E.L."/>
            <person name="Williams K.H."/>
            <person name="Hubbard S.S."/>
            <person name="Banfield J.F."/>
        </authorList>
    </citation>
    <scope>NUCLEOTIDE SEQUENCE [LARGE SCALE GENOMIC DNA]</scope>
</reference>
<dbReference type="STRING" id="1802557.A3A20_00020"/>
<proteinExistence type="predicted"/>
<dbReference type="SUPFAM" id="SSF56235">
    <property type="entry name" value="N-terminal nucleophile aminohydrolases (Ntn hydrolases)"/>
    <property type="match status" value="1"/>
</dbReference>